<keyword evidence="1" id="KW-0238">DNA-binding</keyword>
<evidence type="ECO:0000256" key="1">
    <source>
        <dbReference type="ARBA" id="ARBA00023125"/>
    </source>
</evidence>
<reference evidence="4" key="1">
    <citation type="journal article" date="2019" name="Int. J. Syst. Evol. Microbiol.">
        <title>The Global Catalogue of Microorganisms (GCM) 10K type strain sequencing project: providing services to taxonomists for standard genome sequencing and annotation.</title>
        <authorList>
            <consortium name="The Broad Institute Genomics Platform"/>
            <consortium name="The Broad Institute Genome Sequencing Center for Infectious Disease"/>
            <person name="Wu L."/>
            <person name="Ma J."/>
        </authorList>
    </citation>
    <scope>NUCLEOTIDE SEQUENCE [LARGE SCALE GENOMIC DNA]</scope>
    <source>
        <strain evidence="4">JCM 19134</strain>
    </source>
</reference>
<proteinExistence type="predicted"/>
<dbReference type="InterPro" id="IPR000792">
    <property type="entry name" value="Tscrpt_reg_LuxR_C"/>
</dbReference>
<dbReference type="CDD" id="cd06170">
    <property type="entry name" value="LuxR_C_like"/>
    <property type="match status" value="1"/>
</dbReference>
<dbReference type="PROSITE" id="PS50043">
    <property type="entry name" value="HTH_LUXR_2"/>
    <property type="match status" value="1"/>
</dbReference>
<dbReference type="InterPro" id="IPR039420">
    <property type="entry name" value="WalR-like"/>
</dbReference>
<keyword evidence="4" id="KW-1185">Reference proteome</keyword>
<dbReference type="AlphaFoldDB" id="A0AAV3U2S8"/>
<dbReference type="PANTHER" id="PTHR43214">
    <property type="entry name" value="TWO-COMPONENT RESPONSE REGULATOR"/>
    <property type="match status" value="1"/>
</dbReference>
<dbReference type="SMART" id="SM00421">
    <property type="entry name" value="HTH_LUXR"/>
    <property type="match status" value="1"/>
</dbReference>
<sequence length="198" mass="21836">MNYKVVNNGRDLSQSFKALSASSYTGVENCETKTDDMFWVHTSHQGWLGAVRRLSATTKNIVVISSDQSYREMCQALVSGSRGYCADDLSVTEIEAVSRSVANGGLWVNESVLCDVIEALAGSAMYQRHELPVGQLTKREAEVVNGILEGKRNEEIAELHGISVRTVKEHVSSILRKYQAKDRVDLLLKLGSFNKPAV</sequence>
<dbReference type="RefSeq" id="WP_345421802.1">
    <property type="nucleotide sequence ID" value="NZ_AP031496.1"/>
</dbReference>
<dbReference type="SUPFAM" id="SSF46894">
    <property type="entry name" value="C-terminal effector domain of the bipartite response regulators"/>
    <property type="match status" value="1"/>
</dbReference>
<dbReference type="InterPro" id="IPR016032">
    <property type="entry name" value="Sig_transdc_resp-reg_C-effctor"/>
</dbReference>
<evidence type="ECO:0000313" key="3">
    <source>
        <dbReference type="EMBL" id="GAA4943388.1"/>
    </source>
</evidence>
<protein>
    <recommendedName>
        <fullName evidence="2">HTH luxR-type domain-containing protein</fullName>
    </recommendedName>
</protein>
<accession>A0AAV3U2S8</accession>
<dbReference type="Pfam" id="PF00196">
    <property type="entry name" value="GerE"/>
    <property type="match status" value="1"/>
</dbReference>
<organism evidence="3 4">
    <name type="scientific">Halioxenophilus aromaticivorans</name>
    <dbReference type="NCBI Taxonomy" id="1306992"/>
    <lineage>
        <taxon>Bacteria</taxon>
        <taxon>Pseudomonadati</taxon>
        <taxon>Pseudomonadota</taxon>
        <taxon>Gammaproteobacteria</taxon>
        <taxon>Alteromonadales</taxon>
        <taxon>Alteromonadaceae</taxon>
        <taxon>Halioxenophilus</taxon>
    </lineage>
</organism>
<evidence type="ECO:0000259" key="2">
    <source>
        <dbReference type="PROSITE" id="PS50043"/>
    </source>
</evidence>
<evidence type="ECO:0000313" key="4">
    <source>
        <dbReference type="Proteomes" id="UP001409585"/>
    </source>
</evidence>
<name>A0AAV3U2S8_9ALTE</name>
<dbReference type="GO" id="GO:0006355">
    <property type="term" value="P:regulation of DNA-templated transcription"/>
    <property type="evidence" value="ECO:0007669"/>
    <property type="project" value="InterPro"/>
</dbReference>
<dbReference type="PRINTS" id="PR00038">
    <property type="entry name" value="HTHLUXR"/>
</dbReference>
<dbReference type="GO" id="GO:0003677">
    <property type="term" value="F:DNA binding"/>
    <property type="evidence" value="ECO:0007669"/>
    <property type="project" value="UniProtKB-KW"/>
</dbReference>
<dbReference type="Gene3D" id="3.40.50.2300">
    <property type="match status" value="1"/>
</dbReference>
<dbReference type="Proteomes" id="UP001409585">
    <property type="component" value="Unassembled WGS sequence"/>
</dbReference>
<gene>
    <name evidence="3" type="ORF">GCM10025791_22700</name>
</gene>
<dbReference type="EMBL" id="BAABLX010000017">
    <property type="protein sequence ID" value="GAA4943388.1"/>
    <property type="molecule type" value="Genomic_DNA"/>
</dbReference>
<dbReference type="PANTHER" id="PTHR43214:SF43">
    <property type="entry name" value="TWO-COMPONENT RESPONSE REGULATOR"/>
    <property type="match status" value="1"/>
</dbReference>
<comment type="caution">
    <text evidence="3">The sequence shown here is derived from an EMBL/GenBank/DDBJ whole genome shotgun (WGS) entry which is preliminary data.</text>
</comment>
<feature type="domain" description="HTH luxR-type" evidence="2">
    <location>
        <begin position="129"/>
        <end position="194"/>
    </location>
</feature>